<dbReference type="Proteomes" id="UP001159363">
    <property type="component" value="Chromosome 2"/>
</dbReference>
<keyword evidence="2" id="KW-1185">Reference proteome</keyword>
<proteinExistence type="predicted"/>
<evidence type="ECO:0000313" key="1">
    <source>
        <dbReference type="EMBL" id="KAJ8892801.1"/>
    </source>
</evidence>
<dbReference type="EMBL" id="JARBHB010000002">
    <property type="protein sequence ID" value="KAJ8892801.1"/>
    <property type="molecule type" value="Genomic_DNA"/>
</dbReference>
<comment type="caution">
    <text evidence="1">The sequence shown here is derived from an EMBL/GenBank/DDBJ whole genome shotgun (WGS) entry which is preliminary data.</text>
</comment>
<name>A0ABQ9I849_9NEOP</name>
<protein>
    <submittedName>
        <fullName evidence="1">Uncharacterized protein</fullName>
    </submittedName>
</protein>
<accession>A0ABQ9I849</accession>
<organism evidence="1 2">
    <name type="scientific">Dryococelus australis</name>
    <dbReference type="NCBI Taxonomy" id="614101"/>
    <lineage>
        <taxon>Eukaryota</taxon>
        <taxon>Metazoa</taxon>
        <taxon>Ecdysozoa</taxon>
        <taxon>Arthropoda</taxon>
        <taxon>Hexapoda</taxon>
        <taxon>Insecta</taxon>
        <taxon>Pterygota</taxon>
        <taxon>Neoptera</taxon>
        <taxon>Polyneoptera</taxon>
        <taxon>Phasmatodea</taxon>
        <taxon>Verophasmatodea</taxon>
        <taxon>Anareolatae</taxon>
        <taxon>Phasmatidae</taxon>
        <taxon>Eurycanthinae</taxon>
        <taxon>Dryococelus</taxon>
    </lineage>
</organism>
<reference evidence="1 2" key="1">
    <citation type="submission" date="2023-02" db="EMBL/GenBank/DDBJ databases">
        <title>LHISI_Scaffold_Assembly.</title>
        <authorList>
            <person name="Stuart O.P."/>
            <person name="Cleave R."/>
            <person name="Magrath M.J.L."/>
            <person name="Mikheyev A.S."/>
        </authorList>
    </citation>
    <scope>NUCLEOTIDE SEQUENCE [LARGE SCALE GENOMIC DNA]</scope>
    <source>
        <strain evidence="1">Daus_M_001</strain>
        <tissue evidence="1">Leg muscle</tissue>
    </source>
</reference>
<evidence type="ECO:0000313" key="2">
    <source>
        <dbReference type="Proteomes" id="UP001159363"/>
    </source>
</evidence>
<sequence length="236" mass="26476">MLLVYFKAANRSTAEEISHSKLLTEVEELAPVIVFLEDSLNLVRNFPEIYAQFQAGNFVVKNAPEMQLCGYESTPRTEFQQTSKRNCYLTKPDKSQLVHQLESTLQMPPVTEMSQSPSKASVIDSMVIARKKEYSARSSSFIIYLGEGLKEVRGRCLPIRNGIIEENLNLASHHEEADEKILTHVSHMTLASNVSNAVICSTDTDVVVSALYHFHVTWKNAGIQELWVAFGVGRTL</sequence>
<gene>
    <name evidence="1" type="ORF">PR048_005382</name>
</gene>